<name>A0A0E9VD03_ANGAN</name>
<reference evidence="2" key="2">
    <citation type="journal article" date="2015" name="Fish Shellfish Immunol.">
        <title>Early steps in the European eel (Anguilla anguilla)-Vibrio vulnificus interaction in the gills: Role of the RtxA13 toxin.</title>
        <authorList>
            <person name="Callol A."/>
            <person name="Pajuelo D."/>
            <person name="Ebbesson L."/>
            <person name="Teles M."/>
            <person name="MacKenzie S."/>
            <person name="Amaro C."/>
        </authorList>
    </citation>
    <scope>NUCLEOTIDE SEQUENCE</scope>
</reference>
<feature type="region of interest" description="Disordered" evidence="1">
    <location>
        <begin position="24"/>
        <end position="69"/>
    </location>
</feature>
<feature type="compositionally biased region" description="Polar residues" evidence="1">
    <location>
        <begin position="30"/>
        <end position="44"/>
    </location>
</feature>
<sequence length="69" mass="7479">MYYCGVKGHSSLSDKRVPVHLNVDADHSEMSTTPKTPVESTPASTVGKPEKGNWRSTIKQEGPTIAKNP</sequence>
<protein>
    <submittedName>
        <fullName evidence="2">Uncharacterized protein</fullName>
    </submittedName>
</protein>
<organism evidence="2">
    <name type="scientific">Anguilla anguilla</name>
    <name type="common">European freshwater eel</name>
    <name type="synonym">Muraena anguilla</name>
    <dbReference type="NCBI Taxonomy" id="7936"/>
    <lineage>
        <taxon>Eukaryota</taxon>
        <taxon>Metazoa</taxon>
        <taxon>Chordata</taxon>
        <taxon>Craniata</taxon>
        <taxon>Vertebrata</taxon>
        <taxon>Euteleostomi</taxon>
        <taxon>Actinopterygii</taxon>
        <taxon>Neopterygii</taxon>
        <taxon>Teleostei</taxon>
        <taxon>Anguilliformes</taxon>
        <taxon>Anguillidae</taxon>
        <taxon>Anguilla</taxon>
    </lineage>
</organism>
<reference evidence="2" key="1">
    <citation type="submission" date="2014-11" db="EMBL/GenBank/DDBJ databases">
        <authorList>
            <person name="Amaro Gonzalez C."/>
        </authorList>
    </citation>
    <scope>NUCLEOTIDE SEQUENCE</scope>
</reference>
<proteinExistence type="predicted"/>
<dbReference type="EMBL" id="GBXM01033252">
    <property type="protein sequence ID" value="JAH75325.1"/>
    <property type="molecule type" value="Transcribed_RNA"/>
</dbReference>
<dbReference type="AlphaFoldDB" id="A0A0E9VD03"/>
<accession>A0A0E9VD03</accession>
<evidence type="ECO:0000313" key="2">
    <source>
        <dbReference type="EMBL" id="JAH75325.1"/>
    </source>
</evidence>
<evidence type="ECO:0000256" key="1">
    <source>
        <dbReference type="SAM" id="MobiDB-lite"/>
    </source>
</evidence>